<feature type="compositionally biased region" description="Low complexity" evidence="9">
    <location>
        <begin position="102"/>
        <end position="116"/>
    </location>
</feature>
<dbReference type="CDD" id="cd11282">
    <property type="entry name" value="ADF_coactosin_like"/>
    <property type="match status" value="1"/>
</dbReference>
<evidence type="ECO:0000256" key="2">
    <source>
        <dbReference type="ARBA" id="ARBA00022490"/>
    </source>
</evidence>
<dbReference type="GO" id="GO:0005884">
    <property type="term" value="C:actin filament"/>
    <property type="evidence" value="ECO:0007669"/>
    <property type="project" value="TreeGrafter"/>
</dbReference>
<feature type="compositionally biased region" description="Low complexity" evidence="9">
    <location>
        <begin position="46"/>
        <end position="65"/>
    </location>
</feature>
<proteinExistence type="inferred from homology"/>
<sequence>PPSHPPNTPPRLPTPPISPSHLPKPSSHTPYIPLNPPFSPCPPPNLRAARAGLAGAGRAEAAEPLAGGGGAGAGRGRQQQQQQQPGPGPGLGPDLGPGSGPGSARSAAGLRGAAAARGGGGGPQAPRLPARHPPFPQPPPSLPLFQDVPMATKIDKEACREAYNLVRDDATEVNWVTFKYNGSTIVPGDQGVDYETFKRKCTDDVRLFGFVRFTTGDAMSKRVKFALITWIGEDVSGLQRAKTGTDKTLVKEVVQNFAKEFVISDHKELDEDYIKNELKKAGGANYDAQTE</sequence>
<reference evidence="11" key="1">
    <citation type="submission" date="2019-08" db="EMBL/GenBank/DDBJ databases">
        <title>Three high-quality genomes provides insights into domestication of ducks.</title>
        <authorList>
            <person name="Hou Z.C."/>
            <person name="Zhu F."/>
            <person name="Yin Z.T."/>
            <person name="Zhang F."/>
        </authorList>
    </citation>
    <scope>NUCLEOTIDE SEQUENCE [LARGE SCALE GENOMIC DNA]</scope>
</reference>
<evidence type="ECO:0000256" key="6">
    <source>
        <dbReference type="ARBA" id="ARBA00058385"/>
    </source>
</evidence>
<dbReference type="SMART" id="SM00102">
    <property type="entry name" value="ADF"/>
    <property type="match status" value="1"/>
</dbReference>
<comment type="subunit">
    <text evidence="7">Interacts with 5-lipoxygenase (ALOX5/5LO) in a calcium-independent manner. Binds to F-actin with a stoichiometry of 1:2.</text>
</comment>
<dbReference type="Ensembl" id="ENSAPLT00020019138.1">
    <property type="protein sequence ID" value="ENSAPLP00020017717.1"/>
    <property type="gene ID" value="ENSAPLG00020012661.1"/>
</dbReference>
<dbReference type="AlphaFoldDB" id="A0A8B9TAN9"/>
<dbReference type="SUPFAM" id="SSF55753">
    <property type="entry name" value="Actin depolymerizing proteins"/>
    <property type="match status" value="1"/>
</dbReference>
<dbReference type="Pfam" id="PF00241">
    <property type="entry name" value="Cofilin_ADF"/>
    <property type="match status" value="1"/>
</dbReference>
<keyword evidence="4" id="KW-0206">Cytoskeleton</keyword>
<dbReference type="GO" id="GO:0030864">
    <property type="term" value="C:cortical actin cytoskeleton"/>
    <property type="evidence" value="ECO:0007669"/>
    <property type="project" value="TreeGrafter"/>
</dbReference>
<evidence type="ECO:0000256" key="8">
    <source>
        <dbReference type="ARBA" id="ARBA00068121"/>
    </source>
</evidence>
<dbReference type="GO" id="GO:0051015">
    <property type="term" value="F:actin filament binding"/>
    <property type="evidence" value="ECO:0007669"/>
    <property type="project" value="TreeGrafter"/>
</dbReference>
<evidence type="ECO:0000256" key="9">
    <source>
        <dbReference type="SAM" id="MobiDB-lite"/>
    </source>
</evidence>
<dbReference type="Gene3D" id="3.40.20.10">
    <property type="entry name" value="Severin"/>
    <property type="match status" value="1"/>
</dbReference>
<dbReference type="PANTHER" id="PTHR10829:SF29">
    <property type="entry name" value="COACTOSIN-LIKE PROTEIN"/>
    <property type="match status" value="1"/>
</dbReference>
<keyword evidence="2" id="KW-0963">Cytoplasm</keyword>
<evidence type="ECO:0000256" key="4">
    <source>
        <dbReference type="ARBA" id="ARBA00023212"/>
    </source>
</evidence>
<evidence type="ECO:0000256" key="7">
    <source>
        <dbReference type="ARBA" id="ARBA00062335"/>
    </source>
</evidence>
<dbReference type="PROSITE" id="PS51263">
    <property type="entry name" value="ADF_H"/>
    <property type="match status" value="1"/>
</dbReference>
<feature type="compositionally biased region" description="Gly residues" evidence="9">
    <location>
        <begin position="89"/>
        <end position="101"/>
    </location>
</feature>
<dbReference type="InterPro" id="IPR002108">
    <property type="entry name" value="ADF-H"/>
</dbReference>
<dbReference type="GO" id="GO:0030427">
    <property type="term" value="C:site of polarized growth"/>
    <property type="evidence" value="ECO:0007669"/>
    <property type="project" value="TreeGrafter"/>
</dbReference>
<feature type="compositionally biased region" description="Pro residues" evidence="9">
    <location>
        <begin position="33"/>
        <end position="45"/>
    </location>
</feature>
<feature type="compositionally biased region" description="Pro residues" evidence="9">
    <location>
        <begin position="1"/>
        <end position="18"/>
    </location>
</feature>
<dbReference type="GO" id="GO:0030833">
    <property type="term" value="P:regulation of actin filament polymerization"/>
    <property type="evidence" value="ECO:0007669"/>
    <property type="project" value="TreeGrafter"/>
</dbReference>
<dbReference type="PANTHER" id="PTHR10829">
    <property type="entry name" value="CORTACTIN AND DREBRIN"/>
    <property type="match status" value="1"/>
</dbReference>
<dbReference type="FunFam" id="3.40.20.10:FF:000018">
    <property type="entry name" value="Coactosin-like 1"/>
    <property type="match status" value="1"/>
</dbReference>
<feature type="region of interest" description="Disordered" evidence="9">
    <location>
        <begin position="1"/>
        <end position="143"/>
    </location>
</feature>
<feature type="compositionally biased region" description="Gly residues" evidence="9">
    <location>
        <begin position="66"/>
        <end position="75"/>
    </location>
</feature>
<reference evidence="11" key="3">
    <citation type="submission" date="2025-09" db="UniProtKB">
        <authorList>
            <consortium name="Ensembl"/>
        </authorList>
    </citation>
    <scope>IDENTIFICATION</scope>
</reference>
<evidence type="ECO:0000313" key="11">
    <source>
        <dbReference type="Ensembl" id="ENSAPLP00020017717.1"/>
    </source>
</evidence>
<feature type="compositionally biased region" description="Pro residues" evidence="9">
    <location>
        <begin position="131"/>
        <end position="142"/>
    </location>
</feature>
<evidence type="ECO:0000259" key="10">
    <source>
        <dbReference type="PROSITE" id="PS51263"/>
    </source>
</evidence>
<comment type="similarity">
    <text evidence="5">Belongs to the actin-binding proteins ADF family. Coactosin subfamily.</text>
</comment>
<organism evidence="11 12">
    <name type="scientific">Anas platyrhynchos</name>
    <name type="common">Mallard</name>
    <name type="synonym">Anas boschas</name>
    <dbReference type="NCBI Taxonomy" id="8839"/>
    <lineage>
        <taxon>Eukaryota</taxon>
        <taxon>Metazoa</taxon>
        <taxon>Chordata</taxon>
        <taxon>Craniata</taxon>
        <taxon>Vertebrata</taxon>
        <taxon>Euteleostomi</taxon>
        <taxon>Archelosauria</taxon>
        <taxon>Archosauria</taxon>
        <taxon>Dinosauria</taxon>
        <taxon>Saurischia</taxon>
        <taxon>Theropoda</taxon>
        <taxon>Coelurosauria</taxon>
        <taxon>Aves</taxon>
        <taxon>Neognathae</taxon>
        <taxon>Galloanserae</taxon>
        <taxon>Anseriformes</taxon>
        <taxon>Anatidae</taxon>
        <taxon>Anatinae</taxon>
        <taxon>Anas</taxon>
    </lineage>
</organism>
<evidence type="ECO:0000256" key="3">
    <source>
        <dbReference type="ARBA" id="ARBA00023203"/>
    </source>
</evidence>
<evidence type="ECO:0000256" key="5">
    <source>
        <dbReference type="ARBA" id="ARBA00038052"/>
    </source>
</evidence>
<comment type="subcellular location">
    <subcellularLocation>
        <location evidence="1">Cytoplasm</location>
        <location evidence="1">Cytoskeleton</location>
    </subcellularLocation>
</comment>
<feature type="compositionally biased region" description="Low complexity" evidence="9">
    <location>
        <begin position="76"/>
        <end position="85"/>
    </location>
</feature>
<protein>
    <recommendedName>
        <fullName evidence="8">Coactosin-like protein</fullName>
    </recommendedName>
</protein>
<accession>A0A8B9TAN9</accession>
<comment type="function">
    <text evidence="6">Binds to F-actin in a calcium-independent manner. Has no direct effect on actin depolymerization. Acts as a chaperone for ALOX5 (5LO), influencing both its stability and activity in leukotrienes synthesis.</text>
</comment>
<dbReference type="Proteomes" id="UP000694400">
    <property type="component" value="Chromosome 13"/>
</dbReference>
<evidence type="ECO:0000256" key="1">
    <source>
        <dbReference type="ARBA" id="ARBA00004245"/>
    </source>
</evidence>
<name>A0A8B9TAN9_ANAPL</name>
<keyword evidence="3" id="KW-0009">Actin-binding</keyword>
<feature type="domain" description="ADF-H" evidence="10">
    <location>
        <begin position="151"/>
        <end position="279"/>
    </location>
</feature>
<dbReference type="InterPro" id="IPR029006">
    <property type="entry name" value="ADF-H/Gelsolin-like_dom_sf"/>
</dbReference>
<evidence type="ECO:0000313" key="12">
    <source>
        <dbReference type="Proteomes" id="UP000694400"/>
    </source>
</evidence>
<reference evidence="11" key="2">
    <citation type="submission" date="2025-08" db="UniProtKB">
        <authorList>
            <consortium name="Ensembl"/>
        </authorList>
    </citation>
    <scope>IDENTIFICATION</scope>
</reference>